<evidence type="ECO:0000256" key="1">
    <source>
        <dbReference type="SAM" id="SignalP"/>
    </source>
</evidence>
<accession>A0A915U0K2</accession>
<feature type="signal peptide" evidence="1">
    <location>
        <begin position="1"/>
        <end position="25"/>
    </location>
</feature>
<dbReference type="RefSeq" id="WP_267926011.1">
    <property type="nucleotide sequence ID" value="NZ_AP024233.1"/>
</dbReference>
<name>A0A915U0K2_9BACT</name>
<reference evidence="2" key="1">
    <citation type="submission" date="2020-12" db="EMBL/GenBank/DDBJ databases">
        <title>Desulfobium dissulfuricans gen. nov., sp. nov., a novel mesophilic, sulfate-reducing bacterium isolated from a deep-sea hydrothermal vent.</title>
        <authorList>
            <person name="Hashimoto Y."/>
            <person name="Tame A."/>
            <person name="Sawayama S."/>
            <person name="Miyazaki J."/>
            <person name="Takai K."/>
            <person name="Nakagawa S."/>
        </authorList>
    </citation>
    <scope>NUCLEOTIDE SEQUENCE</scope>
    <source>
        <strain evidence="2">GF1</strain>
    </source>
</reference>
<sequence>MMNCKHLCKYGLAILASVTLTGCGAALNPYHEDFNCKAPASDGRCLDTPTAYEEAVKINDMVLVDKSDAKIDPEREVQASRYETLAKLLKKPRKPILEPPKVLRVLLLPYKGDGNELFMSRYVYVTVEEARWVLTDRHE</sequence>
<keyword evidence="1" id="KW-0732">Signal</keyword>
<dbReference type="Proteomes" id="UP001063350">
    <property type="component" value="Chromosome"/>
</dbReference>
<evidence type="ECO:0000313" key="3">
    <source>
        <dbReference type="Proteomes" id="UP001063350"/>
    </source>
</evidence>
<feature type="chain" id="PRO_5037769912" description="Type IV conjugative transfer system protein TraV" evidence="1">
    <location>
        <begin position="26"/>
        <end position="139"/>
    </location>
</feature>
<protein>
    <recommendedName>
        <fullName evidence="4">Type IV conjugative transfer system protein TraV</fullName>
    </recommendedName>
</protein>
<dbReference type="EMBL" id="AP024233">
    <property type="protein sequence ID" value="BCO09254.1"/>
    <property type="molecule type" value="Genomic_DNA"/>
</dbReference>
<proteinExistence type="predicted"/>
<evidence type="ECO:0000313" key="2">
    <source>
        <dbReference type="EMBL" id="BCO09254.1"/>
    </source>
</evidence>
<dbReference type="PROSITE" id="PS51257">
    <property type="entry name" value="PROKAR_LIPOPROTEIN"/>
    <property type="match status" value="1"/>
</dbReference>
<gene>
    <name evidence="2" type="ORF">GF1_16300</name>
</gene>
<keyword evidence="3" id="KW-1185">Reference proteome</keyword>
<dbReference type="AlphaFoldDB" id="A0A915U0K2"/>
<organism evidence="2 3">
    <name type="scientific">Desulfolithobacter dissulfuricans</name>
    <dbReference type="NCBI Taxonomy" id="2795293"/>
    <lineage>
        <taxon>Bacteria</taxon>
        <taxon>Pseudomonadati</taxon>
        <taxon>Thermodesulfobacteriota</taxon>
        <taxon>Desulfobulbia</taxon>
        <taxon>Desulfobulbales</taxon>
        <taxon>Desulfobulbaceae</taxon>
        <taxon>Desulfolithobacter</taxon>
    </lineage>
</organism>
<dbReference type="InterPro" id="IPR014118">
    <property type="entry name" value="T4SS_TraV"/>
</dbReference>
<evidence type="ECO:0008006" key="4">
    <source>
        <dbReference type="Google" id="ProtNLM"/>
    </source>
</evidence>
<dbReference type="Pfam" id="PF09676">
    <property type="entry name" value="TraV"/>
    <property type="match status" value="1"/>
</dbReference>
<dbReference type="KEGG" id="ddu:GF1_16300"/>